<protein>
    <submittedName>
        <fullName evidence="2">Uncharacterized protein</fullName>
    </submittedName>
</protein>
<sequence length="74" mass="8159">MSKREQVTVKDLYHMVGKCSIRRLLGGGDVGCRGDEAEMEEDKAYTTPKNAVKSSNFISAGPGDRALSKLRSRR</sequence>
<comment type="caution">
    <text evidence="2">The sequence shown here is derived from an EMBL/GenBank/DDBJ whole genome shotgun (WGS) entry which is preliminary data.</text>
</comment>
<evidence type="ECO:0000313" key="2">
    <source>
        <dbReference type="EMBL" id="CAB3257376.1"/>
    </source>
</evidence>
<evidence type="ECO:0000256" key="1">
    <source>
        <dbReference type="SAM" id="MobiDB-lite"/>
    </source>
</evidence>
<organism evidence="2 3">
    <name type="scientific">Arctia plantaginis</name>
    <name type="common">Wood tiger moth</name>
    <name type="synonym">Phalaena plantaginis</name>
    <dbReference type="NCBI Taxonomy" id="874455"/>
    <lineage>
        <taxon>Eukaryota</taxon>
        <taxon>Metazoa</taxon>
        <taxon>Ecdysozoa</taxon>
        <taxon>Arthropoda</taxon>
        <taxon>Hexapoda</taxon>
        <taxon>Insecta</taxon>
        <taxon>Pterygota</taxon>
        <taxon>Neoptera</taxon>
        <taxon>Endopterygota</taxon>
        <taxon>Lepidoptera</taxon>
        <taxon>Glossata</taxon>
        <taxon>Ditrysia</taxon>
        <taxon>Noctuoidea</taxon>
        <taxon>Erebidae</taxon>
        <taxon>Arctiinae</taxon>
        <taxon>Arctia</taxon>
    </lineage>
</organism>
<feature type="region of interest" description="Disordered" evidence="1">
    <location>
        <begin position="55"/>
        <end position="74"/>
    </location>
</feature>
<accession>A0A8S1BCR7</accession>
<dbReference type="EMBL" id="CADEBC010000591">
    <property type="protein sequence ID" value="CAB3257376.1"/>
    <property type="molecule type" value="Genomic_DNA"/>
</dbReference>
<reference evidence="2 3" key="1">
    <citation type="submission" date="2020-04" db="EMBL/GenBank/DDBJ databases">
        <authorList>
            <person name="Wallbank WR R."/>
            <person name="Pardo Diaz C."/>
            <person name="Kozak K."/>
            <person name="Martin S."/>
            <person name="Jiggins C."/>
            <person name="Moest M."/>
            <person name="Warren A I."/>
            <person name="Byers J.R.P. K."/>
            <person name="Montejo-Kovacevich G."/>
            <person name="Yen C E."/>
        </authorList>
    </citation>
    <scope>NUCLEOTIDE SEQUENCE [LARGE SCALE GENOMIC DNA]</scope>
</reference>
<gene>
    <name evidence="2" type="ORF">APLA_LOCUS15918</name>
</gene>
<keyword evidence="3" id="KW-1185">Reference proteome</keyword>
<name>A0A8S1BCR7_ARCPL</name>
<dbReference type="Proteomes" id="UP000494106">
    <property type="component" value="Unassembled WGS sequence"/>
</dbReference>
<evidence type="ECO:0000313" key="3">
    <source>
        <dbReference type="Proteomes" id="UP000494106"/>
    </source>
</evidence>
<proteinExistence type="predicted"/>
<dbReference type="AlphaFoldDB" id="A0A8S1BCR7"/>